<evidence type="ECO:0000256" key="1">
    <source>
        <dbReference type="ARBA" id="ARBA00010641"/>
    </source>
</evidence>
<dbReference type="SUPFAM" id="SSF88946">
    <property type="entry name" value="Sigma2 domain of RNA polymerase sigma factors"/>
    <property type="match status" value="1"/>
</dbReference>
<evidence type="ECO:0000313" key="10">
    <source>
        <dbReference type="EMBL" id="MBU2690135.1"/>
    </source>
</evidence>
<evidence type="ECO:0000256" key="3">
    <source>
        <dbReference type="ARBA" id="ARBA00023082"/>
    </source>
</evidence>
<evidence type="ECO:0000256" key="4">
    <source>
        <dbReference type="ARBA" id="ARBA00023125"/>
    </source>
</evidence>
<name>A0A948RSM3_UNCEI</name>
<dbReference type="PROSITE" id="PS01063">
    <property type="entry name" value="SIGMA70_ECF"/>
    <property type="match status" value="1"/>
</dbReference>
<dbReference type="InterPro" id="IPR014284">
    <property type="entry name" value="RNA_pol_sigma-70_dom"/>
</dbReference>
<dbReference type="InterPro" id="IPR007627">
    <property type="entry name" value="RNA_pol_sigma70_r2"/>
</dbReference>
<evidence type="ECO:0000313" key="11">
    <source>
        <dbReference type="Proteomes" id="UP000777784"/>
    </source>
</evidence>
<dbReference type="InterPro" id="IPR013324">
    <property type="entry name" value="RNA_pol_sigma_r3/r4-like"/>
</dbReference>
<keyword evidence="5 6" id="KW-0804">Transcription</keyword>
<proteinExistence type="inferred from homology"/>
<feature type="domain" description="RNA polymerase sigma factor 70 region 4 type 2" evidence="9">
    <location>
        <begin position="123"/>
        <end position="174"/>
    </location>
</feature>
<evidence type="ECO:0000256" key="5">
    <source>
        <dbReference type="ARBA" id="ARBA00023163"/>
    </source>
</evidence>
<evidence type="ECO:0000259" key="8">
    <source>
        <dbReference type="Pfam" id="PF04542"/>
    </source>
</evidence>
<keyword evidence="2 6" id="KW-0805">Transcription regulation</keyword>
<comment type="caution">
    <text evidence="10">The sequence shown here is derived from an EMBL/GenBank/DDBJ whole genome shotgun (WGS) entry which is preliminary data.</text>
</comment>
<dbReference type="NCBIfam" id="TIGR02937">
    <property type="entry name" value="sigma70-ECF"/>
    <property type="match status" value="1"/>
</dbReference>
<dbReference type="InterPro" id="IPR039425">
    <property type="entry name" value="RNA_pol_sigma-70-like"/>
</dbReference>
<dbReference type="Gene3D" id="1.10.1740.10">
    <property type="match status" value="1"/>
</dbReference>
<evidence type="ECO:0000259" key="9">
    <source>
        <dbReference type="Pfam" id="PF08281"/>
    </source>
</evidence>
<keyword evidence="3 6" id="KW-0731">Sigma factor</keyword>
<dbReference type="InterPro" id="IPR036388">
    <property type="entry name" value="WH-like_DNA-bd_sf"/>
</dbReference>
<dbReference type="SUPFAM" id="SSF88659">
    <property type="entry name" value="Sigma3 and sigma4 domains of RNA polymerase sigma factors"/>
    <property type="match status" value="1"/>
</dbReference>
<dbReference type="Proteomes" id="UP000777784">
    <property type="component" value="Unassembled WGS sequence"/>
</dbReference>
<dbReference type="InterPro" id="IPR013325">
    <property type="entry name" value="RNA_pol_sigma_r2"/>
</dbReference>
<comment type="similarity">
    <text evidence="1 6">Belongs to the sigma-70 factor family. ECF subfamily.</text>
</comment>
<dbReference type="Gene3D" id="1.10.10.10">
    <property type="entry name" value="Winged helix-like DNA-binding domain superfamily/Winged helix DNA-binding domain"/>
    <property type="match status" value="1"/>
</dbReference>
<dbReference type="InterPro" id="IPR000838">
    <property type="entry name" value="RNA_pol_sigma70_ECF_CS"/>
</dbReference>
<feature type="region of interest" description="Disordered" evidence="7">
    <location>
        <begin position="94"/>
        <end position="117"/>
    </location>
</feature>
<dbReference type="EMBL" id="JAHJDP010000023">
    <property type="protein sequence ID" value="MBU2690135.1"/>
    <property type="molecule type" value="Genomic_DNA"/>
</dbReference>
<dbReference type="GO" id="GO:0003677">
    <property type="term" value="F:DNA binding"/>
    <property type="evidence" value="ECO:0007669"/>
    <property type="project" value="UniProtKB-KW"/>
</dbReference>
<dbReference type="Pfam" id="PF08281">
    <property type="entry name" value="Sigma70_r4_2"/>
    <property type="match status" value="1"/>
</dbReference>
<evidence type="ECO:0000256" key="6">
    <source>
        <dbReference type="RuleBase" id="RU000716"/>
    </source>
</evidence>
<dbReference type="InterPro" id="IPR013249">
    <property type="entry name" value="RNA_pol_sigma70_r4_t2"/>
</dbReference>
<gene>
    <name evidence="10" type="ORF">KJ970_04345</name>
</gene>
<dbReference type="PANTHER" id="PTHR43133">
    <property type="entry name" value="RNA POLYMERASE ECF-TYPE SIGMA FACTO"/>
    <property type="match status" value="1"/>
</dbReference>
<reference evidence="10" key="1">
    <citation type="submission" date="2021-05" db="EMBL/GenBank/DDBJ databases">
        <title>Energy efficiency and biological interactions define the core microbiome of deep oligotrophic groundwater.</title>
        <authorList>
            <person name="Mehrshad M."/>
            <person name="Lopez-Fernandez M."/>
            <person name="Bell E."/>
            <person name="Bernier-Latmani R."/>
            <person name="Bertilsson S."/>
            <person name="Dopson M."/>
        </authorList>
    </citation>
    <scope>NUCLEOTIDE SEQUENCE</scope>
    <source>
        <strain evidence="10">Modern_marine.mb.64</strain>
    </source>
</reference>
<accession>A0A948RSM3</accession>
<keyword evidence="4 6" id="KW-0238">DNA-binding</keyword>
<protein>
    <recommendedName>
        <fullName evidence="6">RNA polymerase sigma factor</fullName>
    </recommendedName>
</protein>
<dbReference type="Pfam" id="PF04542">
    <property type="entry name" value="Sigma70_r2"/>
    <property type="match status" value="1"/>
</dbReference>
<evidence type="ECO:0000256" key="7">
    <source>
        <dbReference type="SAM" id="MobiDB-lite"/>
    </source>
</evidence>
<dbReference type="PANTHER" id="PTHR43133:SF8">
    <property type="entry name" value="RNA POLYMERASE SIGMA FACTOR HI_1459-RELATED"/>
    <property type="match status" value="1"/>
</dbReference>
<dbReference type="AlphaFoldDB" id="A0A948RSM3"/>
<dbReference type="GO" id="GO:0016987">
    <property type="term" value="F:sigma factor activity"/>
    <property type="evidence" value="ECO:0007669"/>
    <property type="project" value="UniProtKB-KW"/>
</dbReference>
<sequence length="187" mass="21064">MMRPTDNSSDDALIRRVAGGDLGAFDEVVRRYQKCIWNAALRFTGDAVEAEDLAQETFLRALTAKSPFQSTGSLRAYLLRIVGRLCIDRSRKKRPIYTDQAPDPQSTDPSPSQIREDDERCKRVRAALLTLPPKQRVAIVLKYYDGLRHAEIAGVIGGSEKAVERHLARARERLRRLLPDEEGCDSL</sequence>
<feature type="domain" description="RNA polymerase sigma-70 region 2" evidence="8">
    <location>
        <begin position="29"/>
        <end position="94"/>
    </location>
</feature>
<feature type="compositionally biased region" description="Low complexity" evidence="7">
    <location>
        <begin position="98"/>
        <end position="113"/>
    </location>
</feature>
<evidence type="ECO:0000256" key="2">
    <source>
        <dbReference type="ARBA" id="ARBA00023015"/>
    </source>
</evidence>
<dbReference type="GO" id="GO:0006352">
    <property type="term" value="P:DNA-templated transcription initiation"/>
    <property type="evidence" value="ECO:0007669"/>
    <property type="project" value="InterPro"/>
</dbReference>
<organism evidence="10 11">
    <name type="scientific">Eiseniibacteriota bacterium</name>
    <dbReference type="NCBI Taxonomy" id="2212470"/>
    <lineage>
        <taxon>Bacteria</taxon>
        <taxon>Candidatus Eiseniibacteriota</taxon>
    </lineage>
</organism>